<dbReference type="EMBL" id="JAHLFU010000197">
    <property type="protein sequence ID" value="MBU3854029.1"/>
    <property type="molecule type" value="Genomic_DNA"/>
</dbReference>
<evidence type="ECO:0000313" key="1">
    <source>
        <dbReference type="EMBL" id="MBU3854029.1"/>
    </source>
</evidence>
<organism evidence="1 2">
    <name type="scientific">Candidatus Paraprevotella stercoravium</name>
    <dbReference type="NCBI Taxonomy" id="2838725"/>
    <lineage>
        <taxon>Bacteria</taxon>
        <taxon>Pseudomonadati</taxon>
        <taxon>Bacteroidota</taxon>
        <taxon>Bacteroidia</taxon>
        <taxon>Bacteroidales</taxon>
        <taxon>Prevotellaceae</taxon>
        <taxon>Paraprevotella</taxon>
    </lineage>
</organism>
<evidence type="ECO:0000313" key="2">
    <source>
        <dbReference type="Proteomes" id="UP000823865"/>
    </source>
</evidence>
<dbReference type="Proteomes" id="UP000823865">
    <property type="component" value="Unassembled WGS sequence"/>
</dbReference>
<protein>
    <submittedName>
        <fullName evidence="1">Uncharacterized protein</fullName>
    </submittedName>
</protein>
<reference evidence="1" key="2">
    <citation type="submission" date="2021-04" db="EMBL/GenBank/DDBJ databases">
        <authorList>
            <person name="Gilroy R."/>
        </authorList>
    </citation>
    <scope>NUCLEOTIDE SEQUENCE</scope>
    <source>
        <strain evidence="1">G3-2149</strain>
    </source>
</reference>
<proteinExistence type="predicted"/>
<name>A0A9E2P1J1_9BACT</name>
<sequence length="51" mass="5755">MMSKIYIKPVIEIIDVEVLDMLSTSGLLIHDEEGSEQLSNQQVSDDIWGSF</sequence>
<accession>A0A9E2P1J1</accession>
<dbReference type="AlphaFoldDB" id="A0A9E2P1J1"/>
<reference evidence="1" key="1">
    <citation type="journal article" date="2021" name="PeerJ">
        <title>Extensive microbial diversity within the chicken gut microbiome revealed by metagenomics and culture.</title>
        <authorList>
            <person name="Gilroy R."/>
            <person name="Ravi A."/>
            <person name="Getino M."/>
            <person name="Pursley I."/>
            <person name="Horton D.L."/>
            <person name="Alikhan N.F."/>
            <person name="Baker D."/>
            <person name="Gharbi K."/>
            <person name="Hall N."/>
            <person name="Watson M."/>
            <person name="Adriaenssens E.M."/>
            <person name="Foster-Nyarko E."/>
            <person name="Jarju S."/>
            <person name="Secka A."/>
            <person name="Antonio M."/>
            <person name="Oren A."/>
            <person name="Chaudhuri R.R."/>
            <person name="La Ragione R."/>
            <person name="Hildebrand F."/>
            <person name="Pallen M.J."/>
        </authorList>
    </citation>
    <scope>NUCLEOTIDE SEQUENCE</scope>
    <source>
        <strain evidence="1">G3-2149</strain>
    </source>
</reference>
<gene>
    <name evidence="1" type="ORF">H9789_09515</name>
</gene>
<comment type="caution">
    <text evidence="1">The sequence shown here is derived from an EMBL/GenBank/DDBJ whole genome shotgun (WGS) entry which is preliminary data.</text>
</comment>